<dbReference type="Pfam" id="PF01565">
    <property type="entry name" value="FAD_binding_4"/>
    <property type="match status" value="1"/>
</dbReference>
<name>A0AAD4GUD1_ASPNN</name>
<gene>
    <name evidence="6" type="ORF">FE257_007125</name>
</gene>
<dbReference type="SUPFAM" id="SSF56176">
    <property type="entry name" value="FAD-binding/transporter-associated domain-like"/>
    <property type="match status" value="1"/>
</dbReference>
<dbReference type="InterPro" id="IPR006094">
    <property type="entry name" value="Oxid_FAD_bind_N"/>
</dbReference>
<comment type="similarity">
    <text evidence="1">Belongs to the oxygen-dependent FAD-linked oxidoreductase family.</text>
</comment>
<comment type="caution">
    <text evidence="6">The sequence shown here is derived from an EMBL/GenBank/DDBJ whole genome shotgun (WGS) entry which is preliminary data.</text>
</comment>
<accession>A0AAD4GUD1</accession>
<evidence type="ECO:0000256" key="2">
    <source>
        <dbReference type="ARBA" id="ARBA00022630"/>
    </source>
</evidence>
<keyword evidence="4" id="KW-0560">Oxidoreductase</keyword>
<sequence>MSPSASLPELLGFLQLAAPAQGVVEAALSAFASLSEAEQESARATTIAQVFPQVFGESAVVEGSSSYEAHRTQPWSTNCWLAPTVIVNPSSSTEVAQVLALAQFLRCKFSVRGGGHLQNPGFNSNEGGIVISMSKFTQLVVADDKSTVDVGLGLRWLDVYQGLEPHGITVAGGRVPPVGVPGLLLGGGLSFQNSEYGLGCTNVIEYEVVLADSSVVRATQQENPDLFWALKGGGPNFGVVTKMIMQAIPNKVWSEGRVYAGPQNFQLLDALMKYHEIIEKDNKATLIWYTLNQVTLIVFFYCAPVETPDAFKPFYDIPFLQNVVPPSCRTVSEMCQAIANVMAADQQYHDMRTMSSLPSLEVYQAAENARLEQVEALKDIEGADLTMVFQPMASSAIKAGELRGGNPMGLKAENHQWLLVLADYKKIEHEERVRESVRKIVDAAETTAKANGTYLPFKYSNYASRDQDPLASYGAENLQKLKDLAVKYDPQGIFQTLQSGGWLVSKAGTAQ</sequence>
<organism evidence="6 7">
    <name type="scientific">Aspergillus nanangensis</name>
    <dbReference type="NCBI Taxonomy" id="2582783"/>
    <lineage>
        <taxon>Eukaryota</taxon>
        <taxon>Fungi</taxon>
        <taxon>Dikarya</taxon>
        <taxon>Ascomycota</taxon>
        <taxon>Pezizomycotina</taxon>
        <taxon>Eurotiomycetes</taxon>
        <taxon>Eurotiomycetidae</taxon>
        <taxon>Eurotiales</taxon>
        <taxon>Aspergillaceae</taxon>
        <taxon>Aspergillus</taxon>
        <taxon>Aspergillus subgen. Circumdati</taxon>
    </lineage>
</organism>
<dbReference type="GO" id="GO:0071949">
    <property type="term" value="F:FAD binding"/>
    <property type="evidence" value="ECO:0007669"/>
    <property type="project" value="InterPro"/>
</dbReference>
<evidence type="ECO:0000313" key="6">
    <source>
        <dbReference type="EMBL" id="KAF9889617.1"/>
    </source>
</evidence>
<dbReference type="GO" id="GO:0016491">
    <property type="term" value="F:oxidoreductase activity"/>
    <property type="evidence" value="ECO:0007669"/>
    <property type="project" value="UniProtKB-KW"/>
</dbReference>
<dbReference type="PROSITE" id="PS51387">
    <property type="entry name" value="FAD_PCMH"/>
    <property type="match status" value="1"/>
</dbReference>
<protein>
    <recommendedName>
        <fullName evidence="5">FAD-binding PCMH-type domain-containing protein</fullName>
    </recommendedName>
</protein>
<dbReference type="InterPro" id="IPR016169">
    <property type="entry name" value="FAD-bd_PCMH_sub2"/>
</dbReference>
<dbReference type="InterPro" id="IPR036318">
    <property type="entry name" value="FAD-bd_PCMH-like_sf"/>
</dbReference>
<dbReference type="PANTHER" id="PTHR42973:SF54">
    <property type="entry name" value="FAD-BINDING PCMH-TYPE DOMAIN-CONTAINING PROTEIN"/>
    <property type="match status" value="1"/>
</dbReference>
<keyword evidence="3" id="KW-0274">FAD</keyword>
<dbReference type="Proteomes" id="UP001194746">
    <property type="component" value="Unassembled WGS sequence"/>
</dbReference>
<feature type="domain" description="FAD-binding PCMH-type" evidence="5">
    <location>
        <begin position="79"/>
        <end position="250"/>
    </location>
</feature>
<evidence type="ECO:0000256" key="1">
    <source>
        <dbReference type="ARBA" id="ARBA00005466"/>
    </source>
</evidence>
<proteinExistence type="inferred from homology"/>
<keyword evidence="2" id="KW-0285">Flavoprotein</keyword>
<dbReference type="InterPro" id="IPR050416">
    <property type="entry name" value="FAD-linked_Oxidoreductase"/>
</dbReference>
<dbReference type="Gene3D" id="3.30.465.10">
    <property type="match status" value="1"/>
</dbReference>
<reference evidence="6" key="2">
    <citation type="submission" date="2020-02" db="EMBL/GenBank/DDBJ databases">
        <authorList>
            <person name="Gilchrist C.L.M."/>
            <person name="Chooi Y.-H."/>
        </authorList>
    </citation>
    <scope>NUCLEOTIDE SEQUENCE</scope>
    <source>
        <strain evidence="6">MST-FP2251</strain>
    </source>
</reference>
<evidence type="ECO:0000313" key="7">
    <source>
        <dbReference type="Proteomes" id="UP001194746"/>
    </source>
</evidence>
<dbReference type="InterPro" id="IPR016166">
    <property type="entry name" value="FAD-bd_PCMH"/>
</dbReference>
<dbReference type="AlphaFoldDB" id="A0AAD4GUD1"/>
<reference evidence="6" key="1">
    <citation type="journal article" date="2019" name="Beilstein J. Org. Chem.">
        <title>Nanangenines: drimane sesquiterpenoids as the dominant metabolite cohort of a novel Australian fungus, Aspergillus nanangensis.</title>
        <authorList>
            <person name="Lacey H.J."/>
            <person name="Gilchrist C.L.M."/>
            <person name="Crombie A."/>
            <person name="Kalaitzis J.A."/>
            <person name="Vuong D."/>
            <person name="Rutledge P.J."/>
            <person name="Turner P."/>
            <person name="Pitt J.I."/>
            <person name="Lacey E."/>
            <person name="Chooi Y.H."/>
            <person name="Piggott A.M."/>
        </authorList>
    </citation>
    <scope>NUCLEOTIDE SEQUENCE</scope>
    <source>
        <strain evidence="6">MST-FP2251</strain>
    </source>
</reference>
<evidence type="ECO:0000259" key="5">
    <source>
        <dbReference type="PROSITE" id="PS51387"/>
    </source>
</evidence>
<evidence type="ECO:0000256" key="3">
    <source>
        <dbReference type="ARBA" id="ARBA00022827"/>
    </source>
</evidence>
<dbReference type="PANTHER" id="PTHR42973">
    <property type="entry name" value="BINDING OXIDOREDUCTASE, PUTATIVE (AFU_ORTHOLOGUE AFUA_1G17690)-RELATED"/>
    <property type="match status" value="1"/>
</dbReference>
<keyword evidence="7" id="KW-1185">Reference proteome</keyword>
<evidence type="ECO:0000256" key="4">
    <source>
        <dbReference type="ARBA" id="ARBA00023002"/>
    </source>
</evidence>
<dbReference type="EMBL" id="VCAU01000034">
    <property type="protein sequence ID" value="KAF9889617.1"/>
    <property type="molecule type" value="Genomic_DNA"/>
</dbReference>